<accession>A0A964FID6</accession>
<keyword evidence="3" id="KW-1185">Reference proteome</keyword>
<proteinExistence type="predicted"/>
<organism evidence="2 3">
    <name type="scientific">Waterburya agarophytonicola KI4</name>
    <dbReference type="NCBI Taxonomy" id="2874699"/>
    <lineage>
        <taxon>Bacteria</taxon>
        <taxon>Bacillati</taxon>
        <taxon>Cyanobacteriota</taxon>
        <taxon>Cyanophyceae</taxon>
        <taxon>Pleurocapsales</taxon>
        <taxon>Hyellaceae</taxon>
        <taxon>Waterburya</taxon>
        <taxon>Waterburya agarophytonicola</taxon>
    </lineage>
</organism>
<protein>
    <submittedName>
        <fullName evidence="2">Alpha/beta hydrolase</fullName>
    </submittedName>
</protein>
<dbReference type="RefSeq" id="WP_229642885.1">
    <property type="nucleotide sequence ID" value="NZ_JADWDC010000113.1"/>
</dbReference>
<name>A0A964FID6_9CYAN</name>
<evidence type="ECO:0000259" key="1">
    <source>
        <dbReference type="Pfam" id="PF07176"/>
    </source>
</evidence>
<evidence type="ECO:0000313" key="2">
    <source>
        <dbReference type="EMBL" id="MCC0179787.1"/>
    </source>
</evidence>
<keyword evidence="2" id="KW-0378">Hydrolase</keyword>
<comment type="caution">
    <text evidence="2">The sequence shown here is derived from an EMBL/GenBank/DDBJ whole genome shotgun (WGS) entry which is preliminary data.</text>
</comment>
<sequence>MKTTYQITPLFVLHGLITISAGLSVMLLQPQSALSAEKVQLIYGPFRGKISIKSLEKYAETGEMTREFRLYSKFLDKETLIQLRYWLNNRFESDRVEVYRFTNTSEGEKFLTDLGTAIKTHPERNGLYAIRSALIEAADKPSSSDGWTIIEAMYHFPTEDLQINTRDLFKLQKFWSASDTKNQAALDTFNSKSKE</sequence>
<dbReference type="GO" id="GO:0016787">
    <property type="term" value="F:hydrolase activity"/>
    <property type="evidence" value="ECO:0007669"/>
    <property type="project" value="UniProtKB-KW"/>
</dbReference>
<dbReference type="Proteomes" id="UP000729733">
    <property type="component" value="Unassembled WGS sequence"/>
</dbReference>
<dbReference type="EMBL" id="JADWDC010000113">
    <property type="protein sequence ID" value="MCC0179787.1"/>
    <property type="molecule type" value="Genomic_DNA"/>
</dbReference>
<reference evidence="2" key="1">
    <citation type="journal article" date="2021" name="Antonie Van Leeuwenhoek">
        <title>Draft genome and description of Waterburya agarophytonicola gen. nov. sp. nov. (Pleurocapsales, Cyanobacteria): a seaweed symbiont.</title>
        <authorList>
            <person name="Bonthond G."/>
            <person name="Shalygin S."/>
            <person name="Bayer T."/>
            <person name="Weinberger F."/>
        </authorList>
    </citation>
    <scope>NUCLEOTIDE SEQUENCE</scope>
    <source>
        <strain evidence="2">KI4</strain>
    </source>
</reference>
<feature type="domain" description="DUF1400" evidence="1">
    <location>
        <begin position="35"/>
        <end position="164"/>
    </location>
</feature>
<dbReference type="AlphaFoldDB" id="A0A964FID6"/>
<dbReference type="InterPro" id="IPR010802">
    <property type="entry name" value="DUF1400"/>
</dbReference>
<dbReference type="Pfam" id="PF07176">
    <property type="entry name" value="DUF1400"/>
    <property type="match status" value="1"/>
</dbReference>
<gene>
    <name evidence="2" type="ORF">I4641_22860</name>
</gene>
<evidence type="ECO:0000313" key="3">
    <source>
        <dbReference type="Proteomes" id="UP000729733"/>
    </source>
</evidence>